<evidence type="ECO:0000313" key="5">
    <source>
        <dbReference type="Proteomes" id="UP000198859"/>
    </source>
</evidence>
<feature type="chain" id="PRO_5009253289" description="DUF3048 domain-containing protein" evidence="1">
    <location>
        <begin position="31"/>
        <end position="345"/>
    </location>
</feature>
<keyword evidence="1" id="KW-0732">Signal</keyword>
<dbReference type="InterPro" id="IPR023158">
    <property type="entry name" value="YerB-like_sf"/>
</dbReference>
<dbReference type="Pfam" id="PF11258">
    <property type="entry name" value="DUF3048"/>
    <property type="match status" value="1"/>
</dbReference>
<feature type="domain" description="DUF3048" evidence="3">
    <location>
        <begin position="225"/>
        <end position="330"/>
    </location>
</feature>
<evidence type="ECO:0000313" key="4">
    <source>
        <dbReference type="EMBL" id="SDR72046.1"/>
    </source>
</evidence>
<gene>
    <name evidence="4" type="ORF">SAMN04488570_0146</name>
</gene>
<dbReference type="Pfam" id="PF17479">
    <property type="entry name" value="DUF3048_C"/>
    <property type="match status" value="1"/>
</dbReference>
<name>A0A1H1LC21_9ACTN</name>
<dbReference type="InterPro" id="IPR035328">
    <property type="entry name" value="DUF3048_C"/>
</dbReference>
<feature type="domain" description="DUF3048" evidence="2">
    <location>
        <begin position="60"/>
        <end position="196"/>
    </location>
</feature>
<dbReference type="Gene3D" id="3.50.90.10">
    <property type="entry name" value="YerB-like"/>
    <property type="match status" value="1"/>
</dbReference>
<evidence type="ECO:0000259" key="3">
    <source>
        <dbReference type="Pfam" id="PF17479"/>
    </source>
</evidence>
<dbReference type="SUPFAM" id="SSF159774">
    <property type="entry name" value="YerB-like"/>
    <property type="match status" value="1"/>
</dbReference>
<reference evidence="5" key="1">
    <citation type="submission" date="2016-10" db="EMBL/GenBank/DDBJ databases">
        <authorList>
            <person name="Varghese N."/>
            <person name="Submissions S."/>
        </authorList>
    </citation>
    <scope>NUCLEOTIDE SEQUENCE [LARGE SCALE GENOMIC DNA]</scope>
    <source>
        <strain evidence="5">DSM 22127</strain>
    </source>
</reference>
<dbReference type="PROSITE" id="PS51257">
    <property type="entry name" value="PROKAR_LIPOPROTEIN"/>
    <property type="match status" value="1"/>
</dbReference>
<sequence>MLAPMTRPTRPRALAASLLAAGLLATAACAGGGGDAPTATGTPDSQPIQGGTTLAALWPLTGRKVTTATPDRPVLVAKIDNSSSSEPQVGLSSADLVTEELVEGGETRLAAFFYQRVPPVVGPVRSMRATDIGIVMPAHATIVASGAAPPTLLRLKQNGISFYDEETDPGYYRDSARRMPYNLMVRLPELIRSIDDDPVVPPSYLPWGSRSGFTGASKARTVDAVFSDEHTTSWRYEKGRYVNDNSHAAEGDRFVPDNLLVLRVEVGDAGYLDPAGNPVPETIYQGKGDALLFHGGELVRGTWSKLSRATPLKLRTAAGRLEVPAGRTWIELVPRDADGGRVDVG</sequence>
<evidence type="ECO:0000256" key="1">
    <source>
        <dbReference type="SAM" id="SignalP"/>
    </source>
</evidence>
<dbReference type="STRING" id="642780.SAMN04488570_0146"/>
<dbReference type="Proteomes" id="UP000198859">
    <property type="component" value="Chromosome I"/>
</dbReference>
<dbReference type="InterPro" id="IPR021416">
    <property type="entry name" value="DUF3048_N"/>
</dbReference>
<protein>
    <recommendedName>
        <fullName evidence="6">DUF3048 domain-containing protein</fullName>
    </recommendedName>
</protein>
<keyword evidence="5" id="KW-1185">Reference proteome</keyword>
<proteinExistence type="predicted"/>
<dbReference type="AlphaFoldDB" id="A0A1H1LC21"/>
<evidence type="ECO:0000259" key="2">
    <source>
        <dbReference type="Pfam" id="PF11258"/>
    </source>
</evidence>
<organism evidence="4 5">
    <name type="scientific">Nocardioides scoriae</name>
    <dbReference type="NCBI Taxonomy" id="642780"/>
    <lineage>
        <taxon>Bacteria</taxon>
        <taxon>Bacillati</taxon>
        <taxon>Actinomycetota</taxon>
        <taxon>Actinomycetes</taxon>
        <taxon>Propionibacteriales</taxon>
        <taxon>Nocardioidaceae</taxon>
        <taxon>Nocardioides</taxon>
    </lineage>
</organism>
<dbReference type="EMBL" id="LT629757">
    <property type="protein sequence ID" value="SDR72046.1"/>
    <property type="molecule type" value="Genomic_DNA"/>
</dbReference>
<evidence type="ECO:0008006" key="6">
    <source>
        <dbReference type="Google" id="ProtNLM"/>
    </source>
</evidence>
<accession>A0A1H1LC21</accession>
<feature type="signal peptide" evidence="1">
    <location>
        <begin position="1"/>
        <end position="30"/>
    </location>
</feature>